<keyword evidence="2" id="KW-0997">Cell inner membrane</keyword>
<keyword evidence="4" id="KW-0472">Membrane</keyword>
<evidence type="ECO:0000256" key="1">
    <source>
        <dbReference type="ARBA" id="ARBA00022475"/>
    </source>
</evidence>
<dbReference type="InterPro" id="IPR043461">
    <property type="entry name" value="LpxH-like"/>
</dbReference>
<dbReference type="Pfam" id="PF00149">
    <property type="entry name" value="Metallophos"/>
    <property type="match status" value="1"/>
</dbReference>
<evidence type="ECO:0000313" key="8">
    <source>
        <dbReference type="Proteomes" id="UP000746690"/>
    </source>
</evidence>
<dbReference type="InterPro" id="IPR004843">
    <property type="entry name" value="Calcineurin-like_PHP"/>
</dbReference>
<dbReference type="PANTHER" id="PTHR34990">
    <property type="entry name" value="UDP-2,3-DIACYLGLUCOSAMINE HYDROLASE-RELATED"/>
    <property type="match status" value="1"/>
</dbReference>
<sequence length="285" mass="33205">MKIKRKIEIAVISDVHLGTYGCHAKHLLTYLNSIEPKKLVLNGDIVDIWQFSKRYFPKSHLKVIKKIMDMSSDGVDIIYITGNHDEMLRKFSNTTIGNISIVDKLVLELNGKKAWFFHGDVFDVSIQNAKWLAKLGGYGYDLLTLLNRLVNWYLEKQGKERYSLSKKIKNGVKSAVKYINDYEKVISDLAIENGYDYVVCGHIHQPKMEYKENKYGKTMYLNSGDWVENFTALEYQFNRWKIYNYNKDKFAPFYVDEDIENLEVKDLIAAITIVEQQEKGNKKSK</sequence>
<evidence type="ECO:0000256" key="4">
    <source>
        <dbReference type="ARBA" id="ARBA00023136"/>
    </source>
</evidence>
<dbReference type="Proteomes" id="UP000746690">
    <property type="component" value="Unassembled WGS sequence"/>
</dbReference>
<dbReference type="InterPro" id="IPR029052">
    <property type="entry name" value="Metallo-depent_PP-like"/>
</dbReference>
<feature type="domain" description="Calcineurin-like phosphoesterase" evidence="6">
    <location>
        <begin position="9"/>
        <end position="206"/>
    </location>
</feature>
<dbReference type="Gene3D" id="3.60.21.10">
    <property type="match status" value="1"/>
</dbReference>
<protein>
    <submittedName>
        <fullName evidence="7">UDP-2,3-diacylglucosamine diphosphatase</fullName>
    </submittedName>
</protein>
<dbReference type="RefSeq" id="WP_169673232.1">
    <property type="nucleotide sequence ID" value="NZ_JABBHF010000006.1"/>
</dbReference>
<evidence type="ECO:0000259" key="6">
    <source>
        <dbReference type="Pfam" id="PF00149"/>
    </source>
</evidence>
<gene>
    <name evidence="7" type="ORF">HHX25_11335</name>
</gene>
<dbReference type="CDD" id="cd07398">
    <property type="entry name" value="MPP_YbbF-LpxH"/>
    <property type="match status" value="1"/>
</dbReference>
<evidence type="ECO:0000256" key="2">
    <source>
        <dbReference type="ARBA" id="ARBA00022519"/>
    </source>
</evidence>
<keyword evidence="8" id="KW-1185">Reference proteome</keyword>
<evidence type="ECO:0000256" key="3">
    <source>
        <dbReference type="ARBA" id="ARBA00022723"/>
    </source>
</evidence>
<comment type="caution">
    <text evidence="7">The sequence shown here is derived from an EMBL/GenBank/DDBJ whole genome shotgun (WGS) entry which is preliminary data.</text>
</comment>
<evidence type="ECO:0000256" key="5">
    <source>
        <dbReference type="ARBA" id="ARBA00023211"/>
    </source>
</evidence>
<dbReference type="PANTHER" id="PTHR34990:SF2">
    <property type="entry name" value="BLL8164 PROTEIN"/>
    <property type="match status" value="1"/>
</dbReference>
<organism evidence="7 8">
    <name type="scientific">Flavivirga algicola</name>
    <dbReference type="NCBI Taxonomy" id="2729136"/>
    <lineage>
        <taxon>Bacteria</taxon>
        <taxon>Pseudomonadati</taxon>
        <taxon>Bacteroidota</taxon>
        <taxon>Flavobacteriia</taxon>
        <taxon>Flavobacteriales</taxon>
        <taxon>Flavobacteriaceae</taxon>
        <taxon>Flavivirga</taxon>
    </lineage>
</organism>
<keyword evidence="5" id="KW-0464">Manganese</keyword>
<name>A0ABX1RZN6_9FLAO</name>
<keyword evidence="3" id="KW-0479">Metal-binding</keyword>
<dbReference type="SUPFAM" id="SSF56300">
    <property type="entry name" value="Metallo-dependent phosphatases"/>
    <property type="match status" value="1"/>
</dbReference>
<proteinExistence type="predicted"/>
<accession>A0ABX1RZN6</accession>
<evidence type="ECO:0000313" key="7">
    <source>
        <dbReference type="EMBL" id="NMH88098.1"/>
    </source>
</evidence>
<keyword evidence="1" id="KW-1003">Cell membrane</keyword>
<dbReference type="EMBL" id="JABBHF010000006">
    <property type="protein sequence ID" value="NMH88098.1"/>
    <property type="molecule type" value="Genomic_DNA"/>
</dbReference>
<reference evidence="7 8" key="1">
    <citation type="submission" date="2020-04" db="EMBL/GenBank/DDBJ databases">
        <title>A Flavivirga sp. nov.</title>
        <authorList>
            <person name="Sun X."/>
        </authorList>
    </citation>
    <scope>NUCLEOTIDE SEQUENCE [LARGE SCALE GENOMIC DNA]</scope>
    <source>
        <strain evidence="7 8">Y03</strain>
    </source>
</reference>